<accession>A0AA36H979</accession>
<feature type="transmembrane region" description="Helical" evidence="1">
    <location>
        <begin position="12"/>
        <end position="32"/>
    </location>
</feature>
<dbReference type="PANTHER" id="PTHR22943">
    <property type="entry name" value="7-TRANSMEMBRANE DOMAIN RECEPTOR C.ELEGANS"/>
    <property type="match status" value="1"/>
</dbReference>
<dbReference type="InterPro" id="IPR019428">
    <property type="entry name" value="7TM_GPCR_serpentine_rcpt_Str"/>
</dbReference>
<dbReference type="SUPFAM" id="SSF81321">
    <property type="entry name" value="Family A G protein-coupled receptor-like"/>
    <property type="match status" value="1"/>
</dbReference>
<sequence length="110" mass="12471">MVFSLMQNPEAAIPFLLAYLPRFVMFFAVIMGYPPPRIYSFVPLVITLYTVLDPIAIIIFIKDYRRAVGKLIRKPYELLKTLQVRPVPAIRLSDCNESSSPLNVDGVLIA</sequence>
<dbReference type="PANTHER" id="PTHR22943:SF248">
    <property type="entry name" value="SEVEN TM RECEPTOR"/>
    <property type="match status" value="1"/>
</dbReference>
<proteinExistence type="predicted"/>
<evidence type="ECO:0000313" key="3">
    <source>
        <dbReference type="Proteomes" id="UP001176961"/>
    </source>
</evidence>
<evidence type="ECO:0000313" key="2">
    <source>
        <dbReference type="EMBL" id="CAJ0605828.1"/>
    </source>
</evidence>
<evidence type="ECO:0000256" key="1">
    <source>
        <dbReference type="SAM" id="Phobius"/>
    </source>
</evidence>
<dbReference type="EMBL" id="CATQJL010000316">
    <property type="protein sequence ID" value="CAJ0605828.1"/>
    <property type="molecule type" value="Genomic_DNA"/>
</dbReference>
<dbReference type="AlphaFoldDB" id="A0AA36H979"/>
<keyword evidence="3" id="KW-1185">Reference proteome</keyword>
<reference evidence="2" key="1">
    <citation type="submission" date="2023-07" db="EMBL/GenBank/DDBJ databases">
        <authorList>
            <consortium name="CYATHOMIX"/>
        </authorList>
    </citation>
    <scope>NUCLEOTIDE SEQUENCE</scope>
    <source>
        <strain evidence="2">N/A</strain>
    </source>
</reference>
<keyword evidence="1" id="KW-0812">Transmembrane</keyword>
<protein>
    <submittedName>
        <fullName evidence="2">Uncharacterized protein</fullName>
    </submittedName>
</protein>
<comment type="caution">
    <text evidence="2">The sequence shown here is derived from an EMBL/GenBank/DDBJ whole genome shotgun (WGS) entry which is preliminary data.</text>
</comment>
<dbReference type="Pfam" id="PF10326">
    <property type="entry name" value="7TM_GPCR_Str"/>
    <property type="match status" value="1"/>
</dbReference>
<gene>
    <name evidence="2" type="ORF">CYNAS_LOCUS17811</name>
</gene>
<organism evidence="2 3">
    <name type="scientific">Cylicocyclus nassatus</name>
    <name type="common">Nematode worm</name>
    <dbReference type="NCBI Taxonomy" id="53992"/>
    <lineage>
        <taxon>Eukaryota</taxon>
        <taxon>Metazoa</taxon>
        <taxon>Ecdysozoa</taxon>
        <taxon>Nematoda</taxon>
        <taxon>Chromadorea</taxon>
        <taxon>Rhabditida</taxon>
        <taxon>Rhabditina</taxon>
        <taxon>Rhabditomorpha</taxon>
        <taxon>Strongyloidea</taxon>
        <taxon>Strongylidae</taxon>
        <taxon>Cylicocyclus</taxon>
    </lineage>
</organism>
<keyword evidence="1" id="KW-0472">Membrane</keyword>
<dbReference type="Proteomes" id="UP001176961">
    <property type="component" value="Unassembled WGS sequence"/>
</dbReference>
<name>A0AA36H979_CYLNA</name>
<keyword evidence="1" id="KW-1133">Transmembrane helix</keyword>
<feature type="transmembrane region" description="Helical" evidence="1">
    <location>
        <begin position="38"/>
        <end position="61"/>
    </location>
</feature>